<dbReference type="STRING" id="1307763.L21SP4_00632"/>
<dbReference type="PANTHER" id="PTHR12526:SF600">
    <property type="entry name" value="GLYCOSYL TRANSFERASE GROUP 1"/>
    <property type="match status" value="1"/>
</dbReference>
<reference evidence="2" key="1">
    <citation type="submission" date="2015-02" db="EMBL/GenBank/DDBJ databases">
        <title>Description and complete genome sequence of the first cultured representative of the subdivision 5 of the Verrucomicrobia phylum.</title>
        <authorList>
            <person name="Spring S."/>
            <person name="Bunk B."/>
            <person name="Sproer C."/>
            <person name="Klenk H.-P."/>
        </authorList>
    </citation>
    <scope>NUCLEOTIDE SEQUENCE [LARGE SCALE GENOMIC DNA]</scope>
    <source>
        <strain evidence="2">L21-Fru-AB</strain>
    </source>
</reference>
<dbReference type="Gene3D" id="3.40.50.2000">
    <property type="entry name" value="Glycogen Phosphorylase B"/>
    <property type="match status" value="2"/>
</dbReference>
<dbReference type="Pfam" id="PF13692">
    <property type="entry name" value="Glyco_trans_1_4"/>
    <property type="match status" value="1"/>
</dbReference>
<evidence type="ECO:0000313" key="2">
    <source>
        <dbReference type="Proteomes" id="UP000035268"/>
    </source>
</evidence>
<dbReference type="SUPFAM" id="SSF53756">
    <property type="entry name" value="UDP-Glycosyltransferase/glycogen phosphorylase"/>
    <property type="match status" value="1"/>
</dbReference>
<gene>
    <name evidence="1" type="ORF">L21SP4_00632</name>
</gene>
<dbReference type="Proteomes" id="UP000035268">
    <property type="component" value="Chromosome"/>
</dbReference>
<dbReference type="PANTHER" id="PTHR12526">
    <property type="entry name" value="GLYCOSYLTRANSFERASE"/>
    <property type="match status" value="1"/>
</dbReference>
<dbReference type="EMBL" id="CP010904">
    <property type="protein sequence ID" value="AKJ63901.1"/>
    <property type="molecule type" value="Genomic_DNA"/>
</dbReference>
<dbReference type="CDD" id="cd03801">
    <property type="entry name" value="GT4_PimA-like"/>
    <property type="match status" value="1"/>
</dbReference>
<dbReference type="KEGG" id="vbl:L21SP4_00632"/>
<sequence length="393" mass="44198">MTVLVLSPFFPYPPKFGGGVRVYHLMRQLAREHRLLLLCYHDGEAVRDRGDMDTLCERVEGIPHKPSSKRLLQARSLFSTRSFQELNHFSVPMQTAIDRVCAEENPDLILVEFAQMGCFRFPEGIPLVIDEHNVEYDLIRRMAGDGGGAMRRIFNVVEAAKFKRRELEWVGEAALTLVTSDRDGDLLKSEVPGLETALITNGVDCDDFAPPEEREIEPDSLVFVGATHYYPNEDGIHFFMREVYPRLAAQRPGLKVYLVGGRPPPAVAQYASANVEVTGFVDDVRPYMWSSSVFIVPLRMGGGTRFKVVEAMASGVPVVSTRLGAEGIPLEQGRHALLADRPEEFASAVTELLDDRGKAERLKEEGLRFVREHFDWSVIGDRLNRAVKRVVER</sequence>
<proteinExistence type="predicted"/>
<dbReference type="GO" id="GO:0016757">
    <property type="term" value="F:glycosyltransferase activity"/>
    <property type="evidence" value="ECO:0007669"/>
    <property type="project" value="TreeGrafter"/>
</dbReference>
<dbReference type="OrthoDB" id="9807209at2"/>
<accession>A0A0G3EBR7</accession>
<protein>
    <submittedName>
        <fullName evidence="1">Sugar transferase, PEP-CTERM/EpsH1 system associated</fullName>
    </submittedName>
</protein>
<reference evidence="1 2" key="2">
    <citation type="journal article" date="2016" name="ISME J.">
        <title>Characterization of the first cultured representative of Verrucomicrobia subdivision 5 indicates the proposal of a novel phylum.</title>
        <authorList>
            <person name="Spring S."/>
            <person name="Bunk B."/>
            <person name="Sproer C."/>
            <person name="Schumann P."/>
            <person name="Rohde M."/>
            <person name="Tindall B.J."/>
            <person name="Klenk H.P."/>
        </authorList>
    </citation>
    <scope>NUCLEOTIDE SEQUENCE [LARGE SCALE GENOMIC DNA]</scope>
    <source>
        <strain evidence="1 2">L21-Fru-AB</strain>
    </source>
</reference>
<name>A0A0G3EBR7_9BACT</name>
<dbReference type="AlphaFoldDB" id="A0A0G3EBR7"/>
<keyword evidence="1" id="KW-0808">Transferase</keyword>
<keyword evidence="2" id="KW-1185">Reference proteome</keyword>
<dbReference type="RefSeq" id="WP_052881287.1">
    <property type="nucleotide sequence ID" value="NZ_CP010904.1"/>
</dbReference>
<organism evidence="1 2">
    <name type="scientific">Kiritimatiella glycovorans</name>
    <dbReference type="NCBI Taxonomy" id="1307763"/>
    <lineage>
        <taxon>Bacteria</taxon>
        <taxon>Pseudomonadati</taxon>
        <taxon>Kiritimatiellota</taxon>
        <taxon>Kiritimatiellia</taxon>
        <taxon>Kiritimatiellales</taxon>
        <taxon>Kiritimatiellaceae</taxon>
        <taxon>Kiritimatiella</taxon>
    </lineage>
</organism>
<evidence type="ECO:0000313" key="1">
    <source>
        <dbReference type="EMBL" id="AKJ63901.1"/>
    </source>
</evidence>